<sequence>MNNAKAIRVDLQIIADMIEPGARVLDVGCSDGQLLEYLVKEKNVRGRGLEISPNGVNACVAKGLSVVQGDAEEDLGYYPDNGFDFVILSQTLQATHHPDQIVKDLLRLGKRAIVSFPNFGHWRVRSYLFFKGRMPVNESMPYQWYNSPNTHFCTIKDFIVMCDEMGVTIERSIALDADGQAHRIRTNLFFANLLGEQAVFLLRKD</sequence>
<evidence type="ECO:0000313" key="2">
    <source>
        <dbReference type="Proteomes" id="UP000632498"/>
    </source>
</evidence>
<dbReference type="InterPro" id="IPR010743">
    <property type="entry name" value="Methionine_synth_MetW"/>
</dbReference>
<keyword evidence="2" id="KW-1185">Reference proteome</keyword>
<dbReference type="Proteomes" id="UP000632498">
    <property type="component" value="Unassembled WGS sequence"/>
</dbReference>
<accession>A0A917C2P2</accession>
<dbReference type="EMBL" id="BMHV01000012">
    <property type="protein sequence ID" value="GGF65102.1"/>
    <property type="molecule type" value="Genomic_DNA"/>
</dbReference>
<gene>
    <name evidence="1" type="ORF">GCM10011332_19000</name>
</gene>
<dbReference type="Gene3D" id="3.40.50.150">
    <property type="entry name" value="Vaccinia Virus protein VP39"/>
    <property type="match status" value="1"/>
</dbReference>
<protein>
    <submittedName>
        <fullName evidence="1">Methionine biosynthesis protein MetW</fullName>
    </submittedName>
</protein>
<evidence type="ECO:0000313" key="1">
    <source>
        <dbReference type="EMBL" id="GGF65102.1"/>
    </source>
</evidence>
<dbReference type="RefSeq" id="WP_188664234.1">
    <property type="nucleotide sequence ID" value="NZ_BMHV01000012.1"/>
</dbReference>
<dbReference type="Pfam" id="PF07021">
    <property type="entry name" value="MetW"/>
    <property type="match status" value="1"/>
</dbReference>
<dbReference type="CDD" id="cd02440">
    <property type="entry name" value="AdoMet_MTases"/>
    <property type="match status" value="1"/>
</dbReference>
<dbReference type="SUPFAM" id="SSF53335">
    <property type="entry name" value="S-adenosyl-L-methionine-dependent methyltransferases"/>
    <property type="match status" value="1"/>
</dbReference>
<dbReference type="NCBIfam" id="TIGR02081">
    <property type="entry name" value="metW"/>
    <property type="match status" value="1"/>
</dbReference>
<name>A0A917C2P2_9PROT</name>
<comment type="caution">
    <text evidence="1">The sequence shown here is derived from an EMBL/GenBank/DDBJ whole genome shotgun (WGS) entry which is preliminary data.</text>
</comment>
<proteinExistence type="predicted"/>
<reference evidence="1" key="2">
    <citation type="submission" date="2020-09" db="EMBL/GenBank/DDBJ databases">
        <authorList>
            <person name="Sun Q."/>
            <person name="Zhou Y."/>
        </authorList>
    </citation>
    <scope>NUCLEOTIDE SEQUENCE</scope>
    <source>
        <strain evidence="1">CGMCC 1.15254</strain>
    </source>
</reference>
<dbReference type="AlphaFoldDB" id="A0A917C2P2"/>
<dbReference type="InterPro" id="IPR029063">
    <property type="entry name" value="SAM-dependent_MTases_sf"/>
</dbReference>
<organism evidence="1 2">
    <name type="scientific">Terasakiella brassicae</name>
    <dbReference type="NCBI Taxonomy" id="1634917"/>
    <lineage>
        <taxon>Bacteria</taxon>
        <taxon>Pseudomonadati</taxon>
        <taxon>Pseudomonadota</taxon>
        <taxon>Alphaproteobacteria</taxon>
        <taxon>Rhodospirillales</taxon>
        <taxon>Terasakiellaceae</taxon>
        <taxon>Terasakiella</taxon>
    </lineage>
</organism>
<reference evidence="1" key="1">
    <citation type="journal article" date="2014" name="Int. J. Syst. Evol. Microbiol.">
        <title>Complete genome sequence of Corynebacterium casei LMG S-19264T (=DSM 44701T), isolated from a smear-ripened cheese.</title>
        <authorList>
            <consortium name="US DOE Joint Genome Institute (JGI-PGF)"/>
            <person name="Walter F."/>
            <person name="Albersmeier A."/>
            <person name="Kalinowski J."/>
            <person name="Ruckert C."/>
        </authorList>
    </citation>
    <scope>NUCLEOTIDE SEQUENCE</scope>
    <source>
        <strain evidence="1">CGMCC 1.15254</strain>
    </source>
</reference>